<dbReference type="SMART" id="SM01383">
    <property type="entry name" value="Ribosomal_L2"/>
    <property type="match status" value="1"/>
</dbReference>
<dbReference type="Pfam" id="PF03947">
    <property type="entry name" value="Ribosomal_L2_C"/>
    <property type="match status" value="1"/>
</dbReference>
<evidence type="ECO:0000256" key="7">
    <source>
        <dbReference type="SAM" id="MobiDB-lite"/>
    </source>
</evidence>
<gene>
    <name evidence="6 10" type="primary">rplB</name>
    <name evidence="10" type="ORF">KCG44_01585</name>
</gene>
<evidence type="ECO:0000256" key="1">
    <source>
        <dbReference type="ARBA" id="ARBA00005636"/>
    </source>
</evidence>
<evidence type="ECO:0000313" key="10">
    <source>
        <dbReference type="EMBL" id="MBV7255470.1"/>
    </source>
</evidence>
<feature type="domain" description="Large ribosomal subunit protein uL2 RNA-binding" evidence="9">
    <location>
        <begin position="42"/>
        <end position="118"/>
    </location>
</feature>
<comment type="function">
    <text evidence="6">One of the primary rRNA binding proteins. Required for association of the 30S and 50S subunits to form the 70S ribosome, for tRNA binding and peptide bond formation. It has been suggested to have peptidyltransferase activity; this is somewhat controversial. Makes several contacts with the 16S rRNA in the 70S ribosome.</text>
</comment>
<sequence>MALKQYRPTSPARRGLVLVDRSHLHKGGPEKALTEGLPKTGGRNNKGHITSRGIGGGHKRKYRIMDFKRRKWDVEGTIERLEYDPNRSAFIALIVYPDGEKTYILAPQRVGPGDKIIAGKKTDVKPGNAMETGQMPVGTIVHNVELKPGKGGQMARSAGTYAQVVGKDRGLTIIRLGSGETRYIPGNCMATVGAVSNPDNSNQTLAKAGRNRWRGIRPLTRGVAKNPVDHPHGGGEGRTSGGRHPVTPWGKPTKGAKTRDRKKASNKMIIRSRHARKKKR</sequence>
<feature type="compositionally biased region" description="Basic residues" evidence="7">
    <location>
        <begin position="254"/>
        <end position="280"/>
    </location>
</feature>
<dbReference type="PANTHER" id="PTHR13691">
    <property type="entry name" value="RIBOSOMAL PROTEIN L2"/>
    <property type="match status" value="1"/>
</dbReference>
<feature type="region of interest" description="Disordered" evidence="7">
    <location>
        <begin position="21"/>
        <end position="57"/>
    </location>
</feature>
<dbReference type="GO" id="GO:0005840">
    <property type="term" value="C:ribosome"/>
    <property type="evidence" value="ECO:0007669"/>
    <property type="project" value="UniProtKB-KW"/>
</dbReference>
<evidence type="ECO:0000256" key="2">
    <source>
        <dbReference type="ARBA" id="ARBA00022730"/>
    </source>
</evidence>
<protein>
    <recommendedName>
        <fullName evidence="6">Large ribosomal subunit protein uL2</fullName>
    </recommendedName>
</protein>
<evidence type="ECO:0000259" key="9">
    <source>
        <dbReference type="SMART" id="SM01383"/>
    </source>
</evidence>
<keyword evidence="3 6" id="KW-0694">RNA-binding</keyword>
<dbReference type="Pfam" id="PF00181">
    <property type="entry name" value="Ribosomal_L2_N"/>
    <property type="match status" value="1"/>
</dbReference>
<dbReference type="HAMAP" id="MF_01320_B">
    <property type="entry name" value="Ribosomal_uL2_B"/>
    <property type="match status" value="1"/>
</dbReference>
<name>A0ABS6SAP1_9SPHN</name>
<dbReference type="SMART" id="SM01382">
    <property type="entry name" value="Ribosomal_L2_C"/>
    <property type="match status" value="1"/>
</dbReference>
<comment type="caution">
    <text evidence="10">The sequence shown here is derived from an EMBL/GenBank/DDBJ whole genome shotgun (WGS) entry which is preliminary data.</text>
</comment>
<comment type="similarity">
    <text evidence="1 6">Belongs to the universal ribosomal protein uL2 family.</text>
</comment>
<dbReference type="InterPro" id="IPR005880">
    <property type="entry name" value="Ribosomal_uL2_bac/org-type"/>
</dbReference>
<dbReference type="InterPro" id="IPR022666">
    <property type="entry name" value="Ribosomal_uL2_RNA-bd_dom"/>
</dbReference>
<keyword evidence="4 6" id="KW-0689">Ribosomal protein</keyword>
<dbReference type="InterPro" id="IPR002171">
    <property type="entry name" value="Ribosomal_uL2"/>
</dbReference>
<accession>A0ABS6SAP1</accession>
<feature type="region of interest" description="Disordered" evidence="7">
    <location>
        <begin position="222"/>
        <end position="280"/>
    </location>
</feature>
<dbReference type="InterPro" id="IPR022671">
    <property type="entry name" value="Ribosomal_uL2_CS"/>
</dbReference>
<keyword evidence="2 6" id="KW-0699">rRNA-binding</keyword>
<comment type="subunit">
    <text evidence="6">Part of the 50S ribosomal subunit. Forms a bridge to the 30S subunit in the 70S ribosome.</text>
</comment>
<reference evidence="10 11" key="1">
    <citation type="submission" date="2021-04" db="EMBL/GenBank/DDBJ databases">
        <authorList>
            <person name="Pira H."/>
            <person name="Risdian C."/>
            <person name="Wink J."/>
        </authorList>
    </citation>
    <scope>NUCLEOTIDE SEQUENCE [LARGE SCALE GENOMIC DNA]</scope>
    <source>
        <strain evidence="10 11">WHA3</strain>
    </source>
</reference>
<evidence type="ECO:0000256" key="5">
    <source>
        <dbReference type="ARBA" id="ARBA00023274"/>
    </source>
</evidence>
<dbReference type="PIRSF" id="PIRSF002158">
    <property type="entry name" value="Ribosomal_L2"/>
    <property type="match status" value="1"/>
</dbReference>
<evidence type="ECO:0000256" key="6">
    <source>
        <dbReference type="HAMAP-Rule" id="MF_01320"/>
    </source>
</evidence>
<evidence type="ECO:0000259" key="8">
    <source>
        <dbReference type="SMART" id="SM01382"/>
    </source>
</evidence>
<evidence type="ECO:0000313" key="11">
    <source>
        <dbReference type="Proteomes" id="UP000722336"/>
    </source>
</evidence>
<dbReference type="EMBL" id="JAGSPA010000001">
    <property type="protein sequence ID" value="MBV7255470.1"/>
    <property type="molecule type" value="Genomic_DNA"/>
</dbReference>
<evidence type="ECO:0000256" key="4">
    <source>
        <dbReference type="ARBA" id="ARBA00022980"/>
    </source>
</evidence>
<proteinExistence type="inferred from homology"/>
<dbReference type="PANTHER" id="PTHR13691:SF5">
    <property type="entry name" value="LARGE RIBOSOMAL SUBUNIT PROTEIN UL2M"/>
    <property type="match status" value="1"/>
</dbReference>
<organism evidence="10 11">
    <name type="scientific">Pacificimonas pallii</name>
    <dbReference type="NCBI Taxonomy" id="2827236"/>
    <lineage>
        <taxon>Bacteria</taxon>
        <taxon>Pseudomonadati</taxon>
        <taxon>Pseudomonadota</taxon>
        <taxon>Alphaproteobacteria</taxon>
        <taxon>Sphingomonadales</taxon>
        <taxon>Sphingosinicellaceae</taxon>
        <taxon>Pacificimonas</taxon>
    </lineage>
</organism>
<dbReference type="RefSeq" id="WP_218443786.1">
    <property type="nucleotide sequence ID" value="NZ_JAGSPA010000001.1"/>
</dbReference>
<feature type="domain" description="Large ribosomal subunit protein uL2 C-terminal" evidence="8">
    <location>
        <begin position="124"/>
        <end position="252"/>
    </location>
</feature>
<keyword evidence="11" id="KW-1185">Reference proteome</keyword>
<evidence type="ECO:0000256" key="3">
    <source>
        <dbReference type="ARBA" id="ARBA00022884"/>
    </source>
</evidence>
<dbReference type="InterPro" id="IPR022669">
    <property type="entry name" value="Ribosomal_uL2_C"/>
</dbReference>
<keyword evidence="5 6" id="KW-0687">Ribonucleoprotein</keyword>
<dbReference type="Proteomes" id="UP000722336">
    <property type="component" value="Unassembled WGS sequence"/>
</dbReference>
<dbReference type="NCBIfam" id="TIGR01171">
    <property type="entry name" value="rplB_bact"/>
    <property type="match status" value="1"/>
</dbReference>
<dbReference type="PROSITE" id="PS00467">
    <property type="entry name" value="RIBOSOMAL_L2"/>
    <property type="match status" value="1"/>
</dbReference>